<proteinExistence type="predicted"/>
<evidence type="ECO:0000313" key="3">
    <source>
        <dbReference type="Proteomes" id="UP000024635"/>
    </source>
</evidence>
<keyword evidence="3" id="KW-1185">Reference proteome</keyword>
<name>A0A016T6I8_9BILA</name>
<keyword evidence="1" id="KW-0732">Signal</keyword>
<reference evidence="3" key="1">
    <citation type="journal article" date="2015" name="Nat. Genet.">
        <title>The genome and transcriptome of the zoonotic hookworm Ancylostoma ceylanicum identify infection-specific gene families.</title>
        <authorList>
            <person name="Schwarz E.M."/>
            <person name="Hu Y."/>
            <person name="Antoshechkin I."/>
            <person name="Miller M.M."/>
            <person name="Sternberg P.W."/>
            <person name="Aroian R.V."/>
        </authorList>
    </citation>
    <scope>NUCLEOTIDE SEQUENCE</scope>
    <source>
        <strain evidence="3">HY135</strain>
    </source>
</reference>
<dbReference type="EMBL" id="JARK01001466">
    <property type="protein sequence ID" value="EYB98543.1"/>
    <property type="molecule type" value="Genomic_DNA"/>
</dbReference>
<sequence length="106" mass="12419">MRSLLGRLVLTISHLVLRCQKSFHSQQWLRRGEAIFPANLFDPRNGLDVVHTTESFTETSLFLWLGFIQSPRYACEDDFCEKSVKHTQQVYWAIVSKIFFVTILVR</sequence>
<evidence type="ECO:0008006" key="4">
    <source>
        <dbReference type="Google" id="ProtNLM"/>
    </source>
</evidence>
<comment type="caution">
    <text evidence="2">The sequence shown here is derived from an EMBL/GenBank/DDBJ whole genome shotgun (WGS) entry which is preliminary data.</text>
</comment>
<protein>
    <recommendedName>
        <fullName evidence="4">Secreted protein</fullName>
    </recommendedName>
</protein>
<accession>A0A016T6I8</accession>
<dbReference type="AlphaFoldDB" id="A0A016T6I8"/>
<gene>
    <name evidence="2" type="primary">Acey_s0130.g1531</name>
    <name evidence="2" type="ORF">Y032_0130g1531</name>
</gene>
<evidence type="ECO:0000256" key="1">
    <source>
        <dbReference type="SAM" id="SignalP"/>
    </source>
</evidence>
<dbReference type="Proteomes" id="UP000024635">
    <property type="component" value="Unassembled WGS sequence"/>
</dbReference>
<evidence type="ECO:0000313" key="2">
    <source>
        <dbReference type="EMBL" id="EYB98543.1"/>
    </source>
</evidence>
<feature type="signal peptide" evidence="1">
    <location>
        <begin position="1"/>
        <end position="19"/>
    </location>
</feature>
<feature type="chain" id="PRO_5001487148" description="Secreted protein" evidence="1">
    <location>
        <begin position="20"/>
        <end position="106"/>
    </location>
</feature>
<organism evidence="2 3">
    <name type="scientific">Ancylostoma ceylanicum</name>
    <dbReference type="NCBI Taxonomy" id="53326"/>
    <lineage>
        <taxon>Eukaryota</taxon>
        <taxon>Metazoa</taxon>
        <taxon>Ecdysozoa</taxon>
        <taxon>Nematoda</taxon>
        <taxon>Chromadorea</taxon>
        <taxon>Rhabditida</taxon>
        <taxon>Rhabditina</taxon>
        <taxon>Rhabditomorpha</taxon>
        <taxon>Strongyloidea</taxon>
        <taxon>Ancylostomatidae</taxon>
        <taxon>Ancylostomatinae</taxon>
        <taxon>Ancylostoma</taxon>
    </lineage>
</organism>